<dbReference type="CDD" id="cd01562">
    <property type="entry name" value="Thr-dehyd"/>
    <property type="match status" value="1"/>
</dbReference>
<dbReference type="InterPro" id="IPR036052">
    <property type="entry name" value="TrpB-like_PALP_sf"/>
</dbReference>
<evidence type="ECO:0000256" key="2">
    <source>
        <dbReference type="ARBA" id="ARBA00022898"/>
    </source>
</evidence>
<dbReference type="PANTHER" id="PTHR48078">
    <property type="entry name" value="THREONINE DEHYDRATASE, MITOCHONDRIAL-RELATED"/>
    <property type="match status" value="1"/>
</dbReference>
<gene>
    <name evidence="5" type="ORF">GCM10022214_36780</name>
</gene>
<keyword evidence="3" id="KW-0456">Lyase</keyword>
<dbReference type="EMBL" id="BAAAZG010000022">
    <property type="protein sequence ID" value="GAA4076133.1"/>
    <property type="molecule type" value="Genomic_DNA"/>
</dbReference>
<dbReference type="PANTHER" id="PTHR48078:SF6">
    <property type="entry name" value="L-THREONINE DEHYDRATASE CATABOLIC TDCB"/>
    <property type="match status" value="1"/>
</dbReference>
<sequence length="319" mass="33701">MSDLVSLADIERAAERLAGVAARTPLVPFPSTDPALLVKAESLQPIGAFKLRGAYATISALPDERRARGVVTHSSGNHAQAVAYTARLLGIRAVLVIPHTTPGVKVDACVRHGAEIVYVEPTMEARTATAEKLAEAHGFALIPPFDDPRIVAGQGTVGLEIVQDCPEAEVVLVPVGGGGLLAGVAAAVKALRPEAKVIGVEPELAADARASLRAGHPVEWAAEETGRTLADALRAQRLGDVTFAHIREFVDDIVTVTEDEIRRATRRLAREARLIAEPAGAVATAAYLFRRDELPNARTYVSVLSGGNVDPALFLDIYA</sequence>
<dbReference type="Pfam" id="PF00291">
    <property type="entry name" value="PALP"/>
    <property type="match status" value="1"/>
</dbReference>
<evidence type="ECO:0000256" key="3">
    <source>
        <dbReference type="ARBA" id="ARBA00023239"/>
    </source>
</evidence>
<organism evidence="5 6">
    <name type="scientific">Actinomadura miaoliensis</name>
    <dbReference type="NCBI Taxonomy" id="430685"/>
    <lineage>
        <taxon>Bacteria</taxon>
        <taxon>Bacillati</taxon>
        <taxon>Actinomycetota</taxon>
        <taxon>Actinomycetes</taxon>
        <taxon>Streptosporangiales</taxon>
        <taxon>Thermomonosporaceae</taxon>
        <taxon>Actinomadura</taxon>
    </lineage>
</organism>
<dbReference type="InterPro" id="IPR050147">
    <property type="entry name" value="Ser/Thr_Dehydratase"/>
</dbReference>
<keyword evidence="2" id="KW-0663">Pyridoxal phosphate</keyword>
<proteinExistence type="predicted"/>
<evidence type="ECO:0000313" key="5">
    <source>
        <dbReference type="EMBL" id="GAA4076133.1"/>
    </source>
</evidence>
<accession>A0ABP7VXD3</accession>
<evidence type="ECO:0000313" key="6">
    <source>
        <dbReference type="Proteomes" id="UP001500683"/>
    </source>
</evidence>
<dbReference type="SUPFAM" id="SSF53686">
    <property type="entry name" value="Tryptophan synthase beta subunit-like PLP-dependent enzymes"/>
    <property type="match status" value="1"/>
</dbReference>
<name>A0ABP7VXD3_9ACTN</name>
<evidence type="ECO:0000256" key="1">
    <source>
        <dbReference type="ARBA" id="ARBA00001933"/>
    </source>
</evidence>
<dbReference type="Gene3D" id="3.40.50.1100">
    <property type="match status" value="2"/>
</dbReference>
<protein>
    <submittedName>
        <fullName evidence="5">Threonine/serine dehydratase</fullName>
    </submittedName>
</protein>
<keyword evidence="6" id="KW-1185">Reference proteome</keyword>
<comment type="cofactor">
    <cofactor evidence="1">
        <name>pyridoxal 5'-phosphate</name>
        <dbReference type="ChEBI" id="CHEBI:597326"/>
    </cofactor>
</comment>
<comment type="caution">
    <text evidence="5">The sequence shown here is derived from an EMBL/GenBank/DDBJ whole genome shotgun (WGS) entry which is preliminary data.</text>
</comment>
<evidence type="ECO:0000259" key="4">
    <source>
        <dbReference type="Pfam" id="PF00291"/>
    </source>
</evidence>
<dbReference type="Proteomes" id="UP001500683">
    <property type="component" value="Unassembled WGS sequence"/>
</dbReference>
<dbReference type="RefSeq" id="WP_344948643.1">
    <property type="nucleotide sequence ID" value="NZ_BAAAZG010000022.1"/>
</dbReference>
<dbReference type="InterPro" id="IPR001926">
    <property type="entry name" value="TrpB-like_PALP"/>
</dbReference>
<feature type="domain" description="Tryptophan synthase beta chain-like PALP" evidence="4">
    <location>
        <begin position="22"/>
        <end position="306"/>
    </location>
</feature>
<reference evidence="6" key="1">
    <citation type="journal article" date="2019" name="Int. J. Syst. Evol. Microbiol.">
        <title>The Global Catalogue of Microorganisms (GCM) 10K type strain sequencing project: providing services to taxonomists for standard genome sequencing and annotation.</title>
        <authorList>
            <consortium name="The Broad Institute Genomics Platform"/>
            <consortium name="The Broad Institute Genome Sequencing Center for Infectious Disease"/>
            <person name="Wu L."/>
            <person name="Ma J."/>
        </authorList>
    </citation>
    <scope>NUCLEOTIDE SEQUENCE [LARGE SCALE GENOMIC DNA]</scope>
    <source>
        <strain evidence="6">JCM 16702</strain>
    </source>
</reference>